<proteinExistence type="inferred from homology"/>
<reference evidence="10" key="1">
    <citation type="journal article" date="2019" name="Int. J. Syst. Evol. Microbiol.">
        <title>The Global Catalogue of Microorganisms (GCM) 10K type strain sequencing project: providing services to taxonomists for standard genome sequencing and annotation.</title>
        <authorList>
            <consortium name="The Broad Institute Genomics Platform"/>
            <consortium name="The Broad Institute Genome Sequencing Center for Infectious Disease"/>
            <person name="Wu L."/>
            <person name="Ma J."/>
        </authorList>
    </citation>
    <scope>NUCLEOTIDE SEQUENCE [LARGE SCALE GENOMIC DNA]</scope>
    <source>
        <strain evidence="10">CGMCC 1.7693</strain>
    </source>
</reference>
<dbReference type="SUPFAM" id="SSF142764">
    <property type="entry name" value="YgbK-like"/>
    <property type="match status" value="1"/>
</dbReference>
<evidence type="ECO:0000256" key="2">
    <source>
        <dbReference type="ARBA" id="ARBA00022679"/>
    </source>
</evidence>
<organism evidence="9 10">
    <name type="scientific">Oceanobacillus neutriphilus</name>
    <dbReference type="NCBI Taxonomy" id="531815"/>
    <lineage>
        <taxon>Bacteria</taxon>
        <taxon>Bacillati</taxon>
        <taxon>Bacillota</taxon>
        <taxon>Bacilli</taxon>
        <taxon>Bacillales</taxon>
        <taxon>Bacillaceae</taxon>
        <taxon>Oceanobacillus</taxon>
    </lineage>
</organism>
<dbReference type="Gene3D" id="3.40.980.20">
    <property type="entry name" value="Four-carbon acid sugar kinase, nucleotide binding domain"/>
    <property type="match status" value="1"/>
</dbReference>
<dbReference type="Pfam" id="PF17042">
    <property type="entry name" value="NBD_C"/>
    <property type="match status" value="1"/>
</dbReference>
<dbReference type="InterPro" id="IPR010737">
    <property type="entry name" value="4-carb_acid_sugar_kinase_N"/>
</dbReference>
<sequence>MVKQIAIIADDLTGANDSGIQLTEKGINTSVLFEIPKQMNLLSEGVVIDTNSRALSREKAISITMKSAKFIKDLHYNHVYKKMDSTLRGHIGHELQAMSSVLNPEFLVIAPAFPGMERVTKHGYHYVHGQLIAETEIAKDPTHPVTESYIPALIEQQTGERVGLLTKEDLQSDEHFQKKLAILKADEIRMICCDAETEQDLKVLTHKFSKETNRIIWAGSAGLAEVLPQVLGIEKKKQHISYKHSSVAMTVCGSLSEKTQAQIRYAIQQKNVAGIELNPLQMFQADWKTQKKEYKNTCIKMITQNKDVVLYVPSNENIRTQVKELGKKKGLSNNEIGETISDRIAELVVGVKNQLPNLNRFVLTGGDTAKSITKSLGAVGMHLIKQLEPGIPLVSLVGKDGSLVVTKAGAFGKEDSIYHAMQELKGEATTYE</sequence>
<dbReference type="InterPro" id="IPR037051">
    <property type="entry name" value="4-carb_acid_sugar_kinase_N_sf"/>
</dbReference>
<gene>
    <name evidence="9" type="ORF">GCM10011346_18070</name>
</gene>
<protein>
    <submittedName>
        <fullName evidence="9">Membrane protein</fullName>
    </submittedName>
</protein>
<dbReference type="Proteomes" id="UP000641206">
    <property type="component" value="Unassembled WGS sequence"/>
</dbReference>
<name>A0ABQ2NTS5_9BACI</name>
<evidence type="ECO:0000313" key="9">
    <source>
        <dbReference type="EMBL" id="GGP10338.1"/>
    </source>
</evidence>
<keyword evidence="3" id="KW-0547">Nucleotide-binding</keyword>
<keyword evidence="6" id="KW-0119">Carbohydrate metabolism</keyword>
<evidence type="ECO:0000259" key="7">
    <source>
        <dbReference type="Pfam" id="PF07005"/>
    </source>
</evidence>
<evidence type="ECO:0000256" key="5">
    <source>
        <dbReference type="ARBA" id="ARBA00022840"/>
    </source>
</evidence>
<keyword evidence="2" id="KW-0808">Transferase</keyword>
<evidence type="ECO:0000256" key="6">
    <source>
        <dbReference type="ARBA" id="ARBA00023277"/>
    </source>
</evidence>
<dbReference type="Pfam" id="PF07005">
    <property type="entry name" value="SBD_N"/>
    <property type="match status" value="1"/>
</dbReference>
<evidence type="ECO:0000256" key="1">
    <source>
        <dbReference type="ARBA" id="ARBA00005715"/>
    </source>
</evidence>
<dbReference type="EMBL" id="BMLW01000004">
    <property type="protein sequence ID" value="GGP10338.1"/>
    <property type="molecule type" value="Genomic_DNA"/>
</dbReference>
<evidence type="ECO:0000259" key="8">
    <source>
        <dbReference type="Pfam" id="PF17042"/>
    </source>
</evidence>
<feature type="domain" description="Four-carbon acid sugar kinase N-terminal" evidence="7">
    <location>
        <begin position="5"/>
        <end position="226"/>
    </location>
</feature>
<dbReference type="InterPro" id="IPR042213">
    <property type="entry name" value="NBD_C_sf"/>
</dbReference>
<dbReference type="InterPro" id="IPR031475">
    <property type="entry name" value="NBD_C"/>
</dbReference>
<evidence type="ECO:0000256" key="3">
    <source>
        <dbReference type="ARBA" id="ARBA00022741"/>
    </source>
</evidence>
<keyword evidence="5" id="KW-0067">ATP-binding</keyword>
<accession>A0ABQ2NTS5</accession>
<keyword evidence="10" id="KW-1185">Reference proteome</keyword>
<evidence type="ECO:0000313" key="10">
    <source>
        <dbReference type="Proteomes" id="UP000641206"/>
    </source>
</evidence>
<feature type="domain" description="Four-carbon acid sugar kinase nucleotide binding" evidence="8">
    <location>
        <begin position="250"/>
        <end position="416"/>
    </location>
</feature>
<dbReference type="Gene3D" id="3.40.50.10840">
    <property type="entry name" value="Putative sugar-binding, N-terminal domain"/>
    <property type="match status" value="1"/>
</dbReference>
<keyword evidence="4" id="KW-0418">Kinase</keyword>
<evidence type="ECO:0000256" key="4">
    <source>
        <dbReference type="ARBA" id="ARBA00022777"/>
    </source>
</evidence>
<comment type="caution">
    <text evidence="9">The sequence shown here is derived from an EMBL/GenBank/DDBJ whole genome shotgun (WGS) entry which is preliminary data.</text>
</comment>
<comment type="similarity">
    <text evidence="1">Belongs to the four-carbon acid sugar kinase family.</text>
</comment>